<dbReference type="Gene3D" id="1.10.287.3510">
    <property type="match status" value="1"/>
</dbReference>
<feature type="transmembrane region" description="Helical" evidence="8">
    <location>
        <begin position="31"/>
        <end position="51"/>
    </location>
</feature>
<dbReference type="InterPro" id="IPR050601">
    <property type="entry name" value="CPA3_antiporter_subunitC"/>
</dbReference>
<dbReference type="OrthoDB" id="9799219at2"/>
<evidence type="ECO:0000313" key="10">
    <source>
        <dbReference type="Proteomes" id="UP000215896"/>
    </source>
</evidence>
<name>A0A255GKN5_9ACTN</name>
<accession>A0A255GKN5</accession>
<feature type="compositionally biased region" description="Acidic residues" evidence="7">
    <location>
        <begin position="130"/>
        <end position="147"/>
    </location>
</feature>
<dbReference type="AlphaFoldDB" id="A0A255GKN5"/>
<dbReference type="PANTHER" id="PTHR34583:SF2">
    <property type="entry name" value="ANTIPORTER SUBUNIT MNHC2-RELATED"/>
    <property type="match status" value="1"/>
</dbReference>
<evidence type="ECO:0000256" key="3">
    <source>
        <dbReference type="ARBA" id="ARBA00022475"/>
    </source>
</evidence>
<keyword evidence="3" id="KW-1003">Cell membrane</keyword>
<evidence type="ECO:0000256" key="6">
    <source>
        <dbReference type="ARBA" id="ARBA00023136"/>
    </source>
</evidence>
<evidence type="ECO:0000256" key="2">
    <source>
        <dbReference type="ARBA" id="ARBA00010388"/>
    </source>
</evidence>
<dbReference type="RefSeq" id="WP_094355995.1">
    <property type="nucleotide sequence ID" value="NZ_NMVK01000005.1"/>
</dbReference>
<gene>
    <name evidence="9" type="ORF">CGZ94_11300</name>
</gene>
<comment type="caution">
    <text evidence="9">The sequence shown here is derived from an EMBL/GenBank/DDBJ whole genome shotgun (WGS) entry which is preliminary data.</text>
</comment>
<feature type="transmembrane region" description="Helical" evidence="8">
    <location>
        <begin position="79"/>
        <end position="99"/>
    </location>
</feature>
<dbReference type="Proteomes" id="UP000215896">
    <property type="component" value="Unassembled WGS sequence"/>
</dbReference>
<keyword evidence="6 8" id="KW-0472">Membrane</keyword>
<evidence type="ECO:0000256" key="1">
    <source>
        <dbReference type="ARBA" id="ARBA00004651"/>
    </source>
</evidence>
<evidence type="ECO:0000313" key="9">
    <source>
        <dbReference type="EMBL" id="OYO13544.1"/>
    </source>
</evidence>
<dbReference type="PANTHER" id="PTHR34583">
    <property type="entry name" value="ANTIPORTER SUBUNIT MNHC2-RELATED"/>
    <property type="match status" value="1"/>
</dbReference>
<keyword evidence="4 8" id="KW-0812">Transmembrane</keyword>
<evidence type="ECO:0000256" key="8">
    <source>
        <dbReference type="SAM" id="Phobius"/>
    </source>
</evidence>
<evidence type="ECO:0000256" key="7">
    <source>
        <dbReference type="SAM" id="MobiDB-lite"/>
    </source>
</evidence>
<dbReference type="GO" id="GO:0005886">
    <property type="term" value="C:plasma membrane"/>
    <property type="evidence" value="ECO:0007669"/>
    <property type="project" value="UniProtKB-SubCell"/>
</dbReference>
<protein>
    <submittedName>
        <fullName evidence="9">Na(+)/H(+) antiporter subunit C</fullName>
    </submittedName>
</protein>
<comment type="subcellular location">
    <subcellularLocation>
        <location evidence="1">Cell membrane</location>
        <topology evidence="1">Multi-pass membrane protein</topology>
    </subcellularLocation>
</comment>
<reference evidence="9 10" key="1">
    <citation type="submission" date="2017-07" db="EMBL/GenBank/DDBJ databases">
        <title>Draft whole genome sequences of clinical Proprionibacteriaceae strains.</title>
        <authorList>
            <person name="Bernier A.-M."/>
            <person name="Bernard K."/>
            <person name="Domingo M.-C."/>
        </authorList>
    </citation>
    <scope>NUCLEOTIDE SEQUENCE [LARGE SCALE GENOMIC DNA]</scope>
    <source>
        <strain evidence="9 10">NML 030167</strain>
    </source>
</reference>
<feature type="region of interest" description="Disordered" evidence="7">
    <location>
        <begin position="112"/>
        <end position="147"/>
    </location>
</feature>
<dbReference type="EMBL" id="NMVO01000013">
    <property type="protein sequence ID" value="OYO13544.1"/>
    <property type="molecule type" value="Genomic_DNA"/>
</dbReference>
<evidence type="ECO:0000256" key="4">
    <source>
        <dbReference type="ARBA" id="ARBA00022692"/>
    </source>
</evidence>
<keyword evidence="10" id="KW-1185">Reference proteome</keyword>
<evidence type="ECO:0000256" key="5">
    <source>
        <dbReference type="ARBA" id="ARBA00022989"/>
    </source>
</evidence>
<organism evidence="9 10">
    <name type="scientific">Enemella evansiae</name>
    <dbReference type="NCBI Taxonomy" id="2016499"/>
    <lineage>
        <taxon>Bacteria</taxon>
        <taxon>Bacillati</taxon>
        <taxon>Actinomycetota</taxon>
        <taxon>Actinomycetes</taxon>
        <taxon>Propionibacteriales</taxon>
        <taxon>Propionibacteriaceae</taxon>
        <taxon>Enemella</taxon>
    </lineage>
</organism>
<dbReference type="InterPro" id="IPR039428">
    <property type="entry name" value="NUOK/Mnh_C1-like"/>
</dbReference>
<sequence length="147" mass="15470">MIANLTLCILIGVLVACGVTLLLSRSLVRSLLGVLLVSNGVNLVFMVASGAPGRPPIVSSSNLDPPIGPGGISDPLPQAMVLTAIVITLAVTAYFLALAHRSWQLRNTDEVADDDEGVRTHDRAVANDMSDSDFTDSSDPDTEEVEK</sequence>
<dbReference type="Pfam" id="PF00420">
    <property type="entry name" value="Oxidored_q2"/>
    <property type="match status" value="1"/>
</dbReference>
<feature type="transmembrane region" description="Helical" evidence="8">
    <location>
        <begin position="6"/>
        <end position="24"/>
    </location>
</feature>
<proteinExistence type="inferred from homology"/>
<keyword evidence="5 8" id="KW-1133">Transmembrane helix</keyword>
<comment type="similarity">
    <text evidence="2">Belongs to the CPA3 antiporters (TC 2.A.63) subunit C family.</text>
</comment>
<accession>A0A4R6LME0</accession>
<dbReference type="NCBIfam" id="NF005929">
    <property type="entry name" value="PRK07946.1"/>
    <property type="match status" value="1"/>
</dbReference>